<dbReference type="RefSeq" id="WP_344142971.1">
    <property type="nucleotide sequence ID" value="NZ_BAAAQI010000006.1"/>
</dbReference>
<evidence type="ECO:0000313" key="2">
    <source>
        <dbReference type="Proteomes" id="UP001595858"/>
    </source>
</evidence>
<accession>A0ABV9SSM2</accession>
<sequence length="194" mass="20884">MTPSQTTTLARLARACCPQQHFDEYTPDVWFDILGDLAFDDCKDALVAAAKAKPFVSPAEIRSEVKRIRKDRLANADLALPPADPDARDYSAQLKQMLSTLADGKRVGPAITAAPRTPSAPTDEYVAARAQAAPPRVVEAPEPRFGEEQLDPPGAPPWCGRCHQQSRTLAVLTESGDGFDRVACPTCSPKGGRS</sequence>
<evidence type="ECO:0000313" key="1">
    <source>
        <dbReference type="EMBL" id="MFC4869306.1"/>
    </source>
</evidence>
<proteinExistence type="predicted"/>
<reference evidence="2" key="1">
    <citation type="journal article" date="2019" name="Int. J. Syst. Evol. Microbiol.">
        <title>The Global Catalogue of Microorganisms (GCM) 10K type strain sequencing project: providing services to taxonomists for standard genome sequencing and annotation.</title>
        <authorList>
            <consortium name="The Broad Institute Genomics Platform"/>
            <consortium name="The Broad Institute Genome Sequencing Center for Infectious Disease"/>
            <person name="Wu L."/>
            <person name="Ma J."/>
        </authorList>
    </citation>
    <scope>NUCLEOTIDE SEQUENCE [LARGE SCALE GENOMIC DNA]</scope>
    <source>
        <strain evidence="2">CGMCC 4.7304</strain>
    </source>
</reference>
<dbReference type="Proteomes" id="UP001595858">
    <property type="component" value="Unassembled WGS sequence"/>
</dbReference>
<protein>
    <submittedName>
        <fullName evidence="1">Uncharacterized protein</fullName>
    </submittedName>
</protein>
<keyword evidence="2" id="KW-1185">Reference proteome</keyword>
<organism evidence="1 2">
    <name type="scientific">Streptomonospora arabica</name>
    <dbReference type="NCBI Taxonomy" id="412417"/>
    <lineage>
        <taxon>Bacteria</taxon>
        <taxon>Bacillati</taxon>
        <taxon>Actinomycetota</taxon>
        <taxon>Actinomycetes</taxon>
        <taxon>Streptosporangiales</taxon>
        <taxon>Nocardiopsidaceae</taxon>
        <taxon>Streptomonospora</taxon>
    </lineage>
</organism>
<gene>
    <name evidence="1" type="ORF">ACFPCZ_21950</name>
</gene>
<dbReference type="EMBL" id="JBHSIY010000028">
    <property type="protein sequence ID" value="MFC4869306.1"/>
    <property type="molecule type" value="Genomic_DNA"/>
</dbReference>
<comment type="caution">
    <text evidence="1">The sequence shown here is derived from an EMBL/GenBank/DDBJ whole genome shotgun (WGS) entry which is preliminary data.</text>
</comment>
<name>A0ABV9SSM2_9ACTN</name>